<dbReference type="InterPro" id="IPR006315">
    <property type="entry name" value="OM_autotransptr_brl_dom"/>
</dbReference>
<dbReference type="SUPFAM" id="SSF51126">
    <property type="entry name" value="Pectin lyase-like"/>
    <property type="match status" value="5"/>
</dbReference>
<dbReference type="InterPro" id="IPR011050">
    <property type="entry name" value="Pectin_lyase_fold/virulence"/>
</dbReference>
<proteinExistence type="predicted"/>
<protein>
    <submittedName>
        <fullName evidence="3">Autotransporter outer membrane beta-barrel domain-containing protein</fullName>
    </submittedName>
</protein>
<dbReference type="PANTHER" id="PTHR35037">
    <property type="entry name" value="C-TERMINAL REGION OF AIDA-LIKE PROTEIN"/>
    <property type="match status" value="1"/>
</dbReference>
<dbReference type="InterPro" id="IPR036709">
    <property type="entry name" value="Autotransporte_beta_dom_sf"/>
</dbReference>
<dbReference type="Pfam" id="PF12951">
    <property type="entry name" value="PATR"/>
    <property type="match status" value="13"/>
</dbReference>
<keyword evidence="4" id="KW-1185">Reference proteome</keyword>
<sequence>MSNKSFVSHALRSRIARAMNDVSFLALARGNHRSVMPDGRKVVLKKAAAASLLAGAMLLGGSAYAADWVGSTNNQWSTGTNWSTGAAPNAAGVQVRFLDNDGSLNGKTITVTGSNTLGQLLIGGTDNATARAFTISGGTLNFDNSGSSGMISLSDNRSVTINSAVTTAGNLTISNSSAYGGSVTMGGAINMNGQALSVATVTNSTVTINGIISNASTVEKSGGGTLALNGANTFGGTFNFTDGTIAVGNNAAFGTSTISLVGGTSQVFDVSSGSRTLTNQVALNNGFSVVGTGNTLTFNATQTSTLTGANTYNVGNVATLAFGSGFDLQGAGSIVKQGYGTLSLQSKNNTFSGGLNIQQGAVSTGSFSDTLVIGSASGANHMLGTGDIILSDASSSLTINSAAGATVQFAGGTVSAANGSVIEVLNGATVDFAGGTLDFGTGAEKGKLVFTGDVKLGNTLFANAAGSTMTIGGNLTFNAGSPIGQSGIDFVLDNASNKTVSGSGAVAGLNGFTKQGAGAATFSGITSFDATSVSVLGGTLDIGTATITTSALNMGGGTLSFHTANQIDPAATITLLSGTSSVFNLNGFDQSFTTIAGTGALNLNLGGTSSSANAVTLGAITGSPSAIRISDWDGSPYASFDRVYTTSDPTASLSNVWFQGYAKGATAVNNGAGLWELRPTSFLSSEWNGLANDKLWSTAGNWVGGDEYSVPNHAGATAYFGNLAGSLTNVVITGGTNNSWTIGNLILNSSGSQASTYFNIRTMITFDSGVADVNANLTAMTAMPWLRFQSTVKFDSDTNITLAGSSILFISGPITGSGDIIFNGPGNIRFEVASANAASYTGDIYVQSGTFSVNASNNLGTGTLHIQGGAVGGLAASVKNTINNKLSLEGNFSSQYVRYTYNGDVELDAIRTITVSTNTTMPGEVASVTFDSGLNFTGSGGLIFNGGGTKEILSANNTFSGGLTVAYSTLFTTLTSDLVIGQLSPGNNYLGSGDITINSSTTSNLKIDSQGHSGTLAGGTLTVANGSYFSFLGGGDFTLAGGTLDATTNRGFFLVSGDLTFGGTTLLNSPTVVVDTTTNPGNTTTIYGSGTITGINNFLKQGSGTTVLDSGITLFKPNNIYLTAGTLKLGRDNQLNATSGALYLNGGSFNTDNYRTNIYGVYLYKDSSFILNDYGGVTFARRISGATNWYPNSILTIQNNGQAWVANDSATFIRFTTDPGFSDAELANIAFTGYESGAIVDNSTAGYWYLLPSASTTNEWGGGAAADDNWGTAANWLNNVVPNAAGESATIRDADSNLDGKTIAVDGNYTIGRLNVEASSGQTFTLGGSGTLTISGSDARIKHAGVNNLTLAANLNLDGATDLIVTVPTNYSYLELSSSVTGSGGFIKTGAGTLKLSGGGTSDYTGGFLWQDASVIQFNADGALFGSGVFTIGSSNDADTYRVETLGGSHTVTSDYKLAGNLQLQKDTLYGVTIADSIGKTNTLTFSGSGDIAETRYINVYGDTYVLQQSLQQLTLTLDGELSGAGNIIKTGYGILAINGANTDFSGGVNLQQGTLYVGQSNGLGTGVFTVSSTYVHSAQLTVNGGTEASPFLLNNQLDLRGMAYYTGGVMLFDYNGISTLTGIVDLGSRSAADTIIFGKNNVLSGTGLIRMGLAGTYSQYGITRFLGDNTYTGGTILATAVAQVGTDSITDSDGNVVSGALGTGLITMRGGYIAAYSEVGSGITTRRVSNAIKLDATSLQVTKGGDATTLVFDTPTITLRNGKLDFSANIATGATLVIESQLIDDTANSYQGGITKLGAGILELVNGDNQISDGIRVSAGTLLATATGDVTTGRLDAGNNYLGTGELILEAATTTRIVTDDGSTVRLSGSGITMNGSANLFIAGGTNVKTILDSNSSFTGTSTTGWIATSGQLIKEGEGTTTTIGARLNTPDLVISSGTLGFANANLMAGVQQLTMNGGTLALNGLNQTMAAGSQFVLTADSTIDFGSGSSVLTINNFKLSDDGMYVGSSDLTLSLANWSGNAGAGFGADQLIVTNLAEGKKLYNVWFTGGYTIGAKVILNANNQLELVPVGVAYTWDNHSNSALWAASNWNDTGAPISAGDGAVFADLDAGLDGRTISTGSGITVGMISFESTQGQQFTLSGGTITLDTADENMPAQIRLVGNSAPTIDSNINLNSNLVITADGTEKLTLNGDISGANKSVTINGTGTVALNGDGSNFTSGLTINSGTVEINASSMTNALGGVASGPAGLGTLTVNGGTLSLANGSQTLHNSVVLGGDFTVTGNNAGLTLAGSTGATGSVAQDVTITVDADSYLTFGEDLPLTGSGDITKAGSGTLNFNGDSAGYSGDVNVNAGTVGIGADLGFGTGSVNLGNGTTLAANADGLNVGNNIVLSSGSQTIATGANDLTLSGVISGDAALTKTGTGTLTLDAVSTYTGGTIISAGTVDLANASGAGTGAITINSGATLEASFSNGTLNNSRTGAGDISITGTNVRLAGISSHSGVLTVADGASALVALPYNSLGTATIVLEGDGRMTIDPPVTASFVFSNKISGTGTFVVELANKNKIFGFGTEAMHGGFTGVMEMGTGTLQLDAGAANVLGNATLQLNENSITSLAGNRSVGNLTMNGGVINTGLYSATGGFTGQVTTGNLDLTAGGVQLNLSDVSAAFSLLVVDDGVTNQLVSAATVTGDISNINLVDKDGNVLGTSSVQDITQSGTKVANATYNHSLSSTGAGGDGLYVTYQLTELALLASETFVLTERTGATGTAAELKAKVTGSGNLEIASKSAITISNATNDYSGSTIVSSGIAKAGVADVFKNNGDMVVQSGGTLDLNGFANQVNNLQGAGSVIASADLTANNTADSTFSGVISGSGNFAKTGSGELTLSGVSSFTGSTSVNSGSLKLTNAGAISSGSATVAADALMELAFNSTSFGNVIDGAGTVKVSGTSVTLAGTNTLSGQWDITGSAIATTEGNLGTAEVYLDGPDSSLTLKPSDGFIFANALKGNGTLFAEMGTHSSALEFTFDAGDEFAGTLAMGIGSYTLSGANTTALTNAYLRADNGSTITVDTGIQAIGGLIFNDGTVVFDATVPSEIVANSLLQVKLLDVNGTGTVSIKVPEAPGIPTIGSDNTRNLLSQDDSGALTQLVSSDTVVGAGGALMLTNQYGIDLQAADQAVNLMDAGGVITAAVGTYGYRLNTGDANDGLYVAYALKTVELLSGQVLTLTPDAGATGLATDLSAQVIGSGNLEIAAGSGKLVSLTNSGNTYTGTTTVTSGTLQLGSNNALGNTTALSIASGATTNVNGYTQVVNGAFTGASGSTLNLNNGSLTINNGGTSAGSLTGAGTLAIAGGTLDVTGANTGLTAGVSIASGATVELDNVAGIGNSGTATVAGDLIIDNATGNFSKNVAGAGDVTVASGSTVTLTGNNTLSGNWIVDAASALTASTQGNLGSAEIANAGSFTINTSTDWTLANDFTGAGSFTKSGSGNLTIAQANARTGTTDITAGKLTLTNADGVGSGDITVATTSASEGLNLAFATDQTFDNVLLGSGGTMVSGAGVATITGANSAYTGDWSITGKAALAATATDSQTNLGTGKVAITGTLNAAMNGAFTFSNELTGTGILNASNNGAAFNFTSNVGSAFAGTVVLSNNTFDLSGANTSALTKATLSLGANNITTVGAGSQAIGNLAFDGGMLKYANLTVPADATSPDLISTGNVTVSANGGSIAVNPATTGLVIPTTPTQTNLLAQDDDAQVKLVNANGTVTGAGGLTLTDLDGNSISTGGHLVDIIAGGVTVAEATYDYILSGKNNDGVYLGYGLKQLDLQSGQTLVLTPDVGATGAATDLSAKLTGSGNLAIDAINAGKVSLSNATNDYTGVTSVVSGTLQMANDNVLGFTSDVQIAGGTTLDMNGFSQTVGAVHTAVGGTLNIAEGSTLTVADSQRAAGDTDGGALETNSLVGSGTFIIDPSIVRVNGIQSGYTGNLQVTGGSQLMLNAAGAFNSAQSIELVGAEDKLSFANLSGYNAAWTAVANGTTAVFIKGIGTVESLDGSDIHLTGDNSAFAGQLMSAAGSVIRASEAKNVGTASIQADGTFNAISESVWKFDNVVNGTGVFLKSGAGVLTVDQALASFEGVTTIESGALVVGESSTTAKIGGSVRIESNGILSGTGEVAGDVYNLGRIVAYNALPNINGYGGLVTSDLSVGSVANAGSIILAGYAAGNTLTVNGDYVGMNGRLYLNTLFGGDDSATDRLVLNGGQATGTTSLVITNQGGAGAETNVGIQVITAKNGAQTEATAFKLDQMSSGYRSTTDTLAIGAYDYSLVRGGNGGDANSWYLTSQASSNLNGGSSGQDDKVVRPEGGAYQLGHQVARTMFMTSLHDRDGYAGQAQTNRDYAGWARVTGKRTNGRSAGNALSTSADTFTAQVGVDLFKYESPEYGTFYAGIMGGWGTSDTDAKSRQINQSKASGTVKGYSVGAYGTWYQNDRGEAGAYVDVWAQYNWFNHEVRGYGLPKEKYDAHSFTTSLEVGYSFLLHSSETAKIYLEPQVQLAYINYSADTLTEVSGTTVRYKGASGLLARAGARLYGQFNLDNGMVLRPYLEANYWYNQKSGKLYMNNDLVPSGAPRSFGEVKLGISGEITKNLQVWGDVGVQFGGKHYNAVTGQVGLKYTW</sequence>
<dbReference type="Gene3D" id="2.160.20.20">
    <property type="match status" value="3"/>
</dbReference>
<organism evidence="3 4">
    <name type="scientific">Hohaiivirga grylli</name>
    <dbReference type="NCBI Taxonomy" id="3133970"/>
    <lineage>
        <taxon>Bacteria</taxon>
        <taxon>Pseudomonadati</taxon>
        <taxon>Pseudomonadota</taxon>
        <taxon>Alphaproteobacteria</taxon>
        <taxon>Hyphomicrobiales</taxon>
        <taxon>Methylobacteriaceae</taxon>
        <taxon>Hohaiivirga</taxon>
    </lineage>
</organism>
<evidence type="ECO:0000313" key="3">
    <source>
        <dbReference type="EMBL" id="MEN3929441.1"/>
    </source>
</evidence>
<dbReference type="Pfam" id="PF18883">
    <property type="entry name" value="AC_1"/>
    <property type="match status" value="1"/>
</dbReference>
<dbReference type="PANTHER" id="PTHR35037:SF3">
    <property type="entry name" value="C-TERMINAL REGION OF AIDA-LIKE PROTEIN"/>
    <property type="match status" value="1"/>
</dbReference>
<dbReference type="NCBIfam" id="TIGR02601">
    <property type="entry name" value="autotrns_rpt"/>
    <property type="match status" value="5"/>
</dbReference>
<dbReference type="EMBL" id="JBBYXI010000001">
    <property type="protein sequence ID" value="MEN3929441.1"/>
    <property type="molecule type" value="Genomic_DNA"/>
</dbReference>
<gene>
    <name evidence="3" type="ORF">WJT86_00020</name>
</gene>
<dbReference type="SUPFAM" id="SSF103515">
    <property type="entry name" value="Autotransporter"/>
    <property type="match status" value="1"/>
</dbReference>
<dbReference type="InterPro" id="IPR005546">
    <property type="entry name" value="Autotransporte_beta"/>
</dbReference>
<dbReference type="NCBIfam" id="TIGR01414">
    <property type="entry name" value="autotrans_barl"/>
    <property type="match status" value="1"/>
</dbReference>
<keyword evidence="1" id="KW-0732">Signal</keyword>
<dbReference type="RefSeq" id="WP_346335442.1">
    <property type="nucleotide sequence ID" value="NZ_JBBYXI010000001.1"/>
</dbReference>
<dbReference type="PROSITE" id="PS51208">
    <property type="entry name" value="AUTOTRANSPORTER"/>
    <property type="match status" value="1"/>
</dbReference>
<evidence type="ECO:0000256" key="1">
    <source>
        <dbReference type="ARBA" id="ARBA00022729"/>
    </source>
</evidence>
<evidence type="ECO:0000313" key="4">
    <source>
        <dbReference type="Proteomes" id="UP001418637"/>
    </source>
</evidence>
<dbReference type="SMART" id="SM00869">
    <property type="entry name" value="Autotransporter"/>
    <property type="match status" value="1"/>
</dbReference>
<dbReference type="InterPro" id="IPR051551">
    <property type="entry name" value="Autotransporter_adhesion"/>
</dbReference>
<reference evidence="3 4" key="1">
    <citation type="submission" date="2024-04" db="EMBL/GenBank/DDBJ databases">
        <title>A novel species isolated from cricket.</title>
        <authorList>
            <person name="Wang H.-C."/>
        </authorList>
    </citation>
    <scope>NUCLEOTIDE SEQUENCE [LARGE SCALE GENOMIC DNA]</scope>
    <source>
        <strain evidence="3 4">WL0021</strain>
    </source>
</reference>
<name>A0ABV0BGL2_9HYPH</name>
<dbReference type="CDD" id="cd01344">
    <property type="entry name" value="PL2_Passenger_AT"/>
    <property type="match status" value="1"/>
</dbReference>
<dbReference type="Gene3D" id="2.40.128.130">
    <property type="entry name" value="Autotransporter beta-domain"/>
    <property type="match status" value="1"/>
</dbReference>
<dbReference type="Proteomes" id="UP001418637">
    <property type="component" value="Unassembled WGS sequence"/>
</dbReference>
<dbReference type="InterPro" id="IPR012332">
    <property type="entry name" value="Autotransporter_pectin_lyase_C"/>
</dbReference>
<accession>A0ABV0BGL2</accession>
<evidence type="ECO:0000259" key="2">
    <source>
        <dbReference type="PROSITE" id="PS51208"/>
    </source>
</evidence>
<dbReference type="InterPro" id="IPR043990">
    <property type="entry name" value="AC_1"/>
</dbReference>
<dbReference type="InterPro" id="IPR013425">
    <property type="entry name" value="Autotrns_rpt"/>
</dbReference>
<comment type="caution">
    <text evidence="3">The sequence shown here is derived from an EMBL/GenBank/DDBJ whole genome shotgun (WGS) entry which is preliminary data.</text>
</comment>
<feature type="domain" description="Autotransporter" evidence="2">
    <location>
        <begin position="4385"/>
        <end position="4665"/>
    </location>
</feature>